<dbReference type="PANTHER" id="PTHR30461">
    <property type="entry name" value="DNA-INVERTASE FROM LAMBDOID PROPHAGE"/>
    <property type="match status" value="1"/>
</dbReference>
<dbReference type="Gene3D" id="3.90.1750.20">
    <property type="entry name" value="Putative Large Serine Recombinase, Chain B, Domain 2"/>
    <property type="match status" value="1"/>
</dbReference>
<dbReference type="Pfam" id="PF00239">
    <property type="entry name" value="Resolvase"/>
    <property type="match status" value="1"/>
</dbReference>
<dbReference type="EMBL" id="MHRT01000010">
    <property type="protein sequence ID" value="OHA28693.1"/>
    <property type="molecule type" value="Genomic_DNA"/>
</dbReference>
<dbReference type="Proteomes" id="UP000178089">
    <property type="component" value="Unassembled WGS sequence"/>
</dbReference>
<dbReference type="PROSITE" id="PS51737">
    <property type="entry name" value="RECOMBINASE_DNA_BIND"/>
    <property type="match status" value="1"/>
</dbReference>
<accession>A0A1G2MY40</accession>
<dbReference type="InterPro" id="IPR036162">
    <property type="entry name" value="Resolvase-like_N_sf"/>
</dbReference>
<dbReference type="InterPro" id="IPR050639">
    <property type="entry name" value="SSR_resolvase"/>
</dbReference>
<evidence type="ECO:0000259" key="1">
    <source>
        <dbReference type="PROSITE" id="PS51737"/>
    </source>
</evidence>
<dbReference type="InterPro" id="IPR038109">
    <property type="entry name" value="DNA_bind_recomb_sf"/>
</dbReference>
<organism evidence="2 3">
    <name type="scientific">Candidatus Taylorbacteria bacterium RIFCSPHIGHO2_12_FULL_45_16</name>
    <dbReference type="NCBI Taxonomy" id="1802315"/>
    <lineage>
        <taxon>Bacteria</taxon>
        <taxon>Candidatus Tayloriibacteriota</taxon>
    </lineage>
</organism>
<evidence type="ECO:0000313" key="2">
    <source>
        <dbReference type="EMBL" id="OHA28693.1"/>
    </source>
</evidence>
<proteinExistence type="predicted"/>
<dbReference type="SUPFAM" id="SSF53041">
    <property type="entry name" value="Resolvase-like"/>
    <property type="match status" value="1"/>
</dbReference>
<dbReference type="InterPro" id="IPR011109">
    <property type="entry name" value="DNA_bind_recombinase_dom"/>
</dbReference>
<name>A0A1G2MY40_9BACT</name>
<dbReference type="InterPro" id="IPR006119">
    <property type="entry name" value="Resolv_N"/>
</dbReference>
<dbReference type="STRING" id="1802315.A3F51_02870"/>
<dbReference type="Pfam" id="PF07508">
    <property type="entry name" value="Recombinase"/>
    <property type="match status" value="1"/>
</dbReference>
<dbReference type="GO" id="GO:0000150">
    <property type="term" value="F:DNA strand exchange activity"/>
    <property type="evidence" value="ECO:0007669"/>
    <property type="project" value="InterPro"/>
</dbReference>
<dbReference type="GO" id="GO:0003677">
    <property type="term" value="F:DNA binding"/>
    <property type="evidence" value="ECO:0007669"/>
    <property type="project" value="InterPro"/>
</dbReference>
<comment type="caution">
    <text evidence="2">The sequence shown here is derived from an EMBL/GenBank/DDBJ whole genome shotgun (WGS) entry which is preliminary data.</text>
</comment>
<protein>
    <recommendedName>
        <fullName evidence="1">Recombinase domain-containing protein</fullName>
    </recommendedName>
</protein>
<feature type="domain" description="Recombinase" evidence="1">
    <location>
        <begin position="98"/>
        <end position="205"/>
    </location>
</feature>
<gene>
    <name evidence="2" type="ORF">A3F51_02870</name>
</gene>
<dbReference type="PANTHER" id="PTHR30461:SF23">
    <property type="entry name" value="DNA RECOMBINASE-RELATED"/>
    <property type="match status" value="1"/>
</dbReference>
<evidence type="ECO:0000313" key="3">
    <source>
        <dbReference type="Proteomes" id="UP000178089"/>
    </source>
</evidence>
<sequence length="472" mass="52897">MWDDERIEAGEATGILAWHPDRLARNSVDGGKIIYLVDTGMITDLKFPTFWFDATPQGKFMLSIAFGQSKYYVDNLSENVKRGFRQKLKNGIWPQKAPIGYLNDKKTKLITIDPEKAPLIKKAFEAYATGNYTLSGLRKAMGELGLTGHKGRDLSISNYQYLLKNHLYYGLIFFHSEFWEGKHEPIITKKLYDQVQEVMTRKSKPQHDGGLKPYVYRGLFKCAECGCCITNETKKGHNYLRCTKRKGPCSQKYVREEAMTTLIQKELKKVSLSDAVANWLIAEVEKEKVDDNKLSGIQIQKVNGEIASVDSKLDKLMTAYLENALTLEEYQQTKNKLISEKQVLKDKLASFGRVSTSRFEPVINFFNDCKQAAILADSTDTTKIRSFFQKVGSNPLVRDRALVFSPRAPFAFVTKIPKKSSNEAGGAEGGFQGGIPPRPPLVVCDDAISGDFALSAKLLAGWDAVGTVILAR</sequence>
<reference evidence="2 3" key="1">
    <citation type="journal article" date="2016" name="Nat. Commun.">
        <title>Thousands of microbial genomes shed light on interconnected biogeochemical processes in an aquifer system.</title>
        <authorList>
            <person name="Anantharaman K."/>
            <person name="Brown C.T."/>
            <person name="Hug L.A."/>
            <person name="Sharon I."/>
            <person name="Castelle C.J."/>
            <person name="Probst A.J."/>
            <person name="Thomas B.C."/>
            <person name="Singh A."/>
            <person name="Wilkins M.J."/>
            <person name="Karaoz U."/>
            <person name="Brodie E.L."/>
            <person name="Williams K.H."/>
            <person name="Hubbard S.S."/>
            <person name="Banfield J.F."/>
        </authorList>
    </citation>
    <scope>NUCLEOTIDE SEQUENCE [LARGE SCALE GENOMIC DNA]</scope>
</reference>
<dbReference type="AlphaFoldDB" id="A0A1G2MY40"/>